<organism evidence="2 3">
    <name type="scientific">Prymnesium parvum</name>
    <name type="common">Toxic golden alga</name>
    <dbReference type="NCBI Taxonomy" id="97485"/>
    <lineage>
        <taxon>Eukaryota</taxon>
        <taxon>Haptista</taxon>
        <taxon>Haptophyta</taxon>
        <taxon>Prymnesiophyceae</taxon>
        <taxon>Prymnesiales</taxon>
        <taxon>Prymnesiaceae</taxon>
        <taxon>Prymnesium</taxon>
    </lineage>
</organism>
<proteinExistence type="predicted"/>
<feature type="region of interest" description="Disordered" evidence="1">
    <location>
        <begin position="114"/>
        <end position="157"/>
    </location>
</feature>
<gene>
    <name evidence="2" type="ORF">AB1Y20_007104</name>
</gene>
<feature type="compositionally biased region" description="Pro residues" evidence="1">
    <location>
        <begin position="116"/>
        <end position="155"/>
    </location>
</feature>
<name>A0AB34J1L7_PRYPA</name>
<dbReference type="PANTHER" id="PTHR31984">
    <property type="entry name" value="TRANSPORTER, PUTATIVE (DUF179)-RELATED"/>
    <property type="match status" value="1"/>
</dbReference>
<sequence>MKSPRPPPPSPLLSSPCARALLACVLLTPGVLFALFCVGHLAAPPGPPLHAVPLSVLPATPELNALDDRLPFHRFFDGIPGAAFGAPGDAITVGTDFQPQEPYSLLGAVNRYQSPLTPPKPLPSPSPMPSPSHPPPPRPRQPPPPLPPLPSPSPLPADWAVREETVRPGAVLLAERSFNSSFEYFNRAAVLLLRTCDCHPSLGASSSIFGIVLGQPTRHTLGETLCPNAARSLPAFLNASVRLGGPVGPHWTVLHTLPAIGGTRVAPGLYIGGSLARAQQLVSTGEASASEMLFYSGYAAWPLARLQREVEAGQWSVAAASSPLLFRAAKSSWAGATPRSLILRALGRPERVKCWESERGCGSG</sequence>
<dbReference type="PANTHER" id="PTHR31984:SF17">
    <property type="entry name" value="TRANSCRIPTIONAL REGULATOR"/>
    <property type="match status" value="1"/>
</dbReference>
<dbReference type="AlphaFoldDB" id="A0AB34J1L7"/>
<dbReference type="Pfam" id="PF02622">
    <property type="entry name" value="DUF179"/>
    <property type="match status" value="1"/>
</dbReference>
<protein>
    <submittedName>
        <fullName evidence="2">Uncharacterized protein</fullName>
    </submittedName>
</protein>
<keyword evidence="3" id="KW-1185">Reference proteome</keyword>
<dbReference type="SUPFAM" id="SSF143456">
    <property type="entry name" value="VC0467-like"/>
    <property type="match status" value="1"/>
</dbReference>
<comment type="caution">
    <text evidence="2">The sequence shown here is derived from an EMBL/GenBank/DDBJ whole genome shotgun (WGS) entry which is preliminary data.</text>
</comment>
<reference evidence="2 3" key="1">
    <citation type="journal article" date="2024" name="Science">
        <title>Giant polyketide synthase enzymes in the biosynthesis of giant marine polyether toxins.</title>
        <authorList>
            <person name="Fallon T.R."/>
            <person name="Shende V.V."/>
            <person name="Wierzbicki I.H."/>
            <person name="Pendleton A.L."/>
            <person name="Watervoot N.F."/>
            <person name="Auber R.P."/>
            <person name="Gonzalez D.J."/>
            <person name="Wisecaver J.H."/>
            <person name="Moore B.S."/>
        </authorList>
    </citation>
    <scope>NUCLEOTIDE SEQUENCE [LARGE SCALE GENOMIC DNA]</scope>
    <source>
        <strain evidence="2 3">12B1</strain>
    </source>
</reference>
<evidence type="ECO:0000256" key="1">
    <source>
        <dbReference type="SAM" id="MobiDB-lite"/>
    </source>
</evidence>
<evidence type="ECO:0000313" key="3">
    <source>
        <dbReference type="Proteomes" id="UP001515480"/>
    </source>
</evidence>
<dbReference type="InterPro" id="IPR003774">
    <property type="entry name" value="AlgH-like"/>
</dbReference>
<dbReference type="Gene3D" id="3.40.1740.10">
    <property type="entry name" value="VC0467-like"/>
    <property type="match status" value="1"/>
</dbReference>
<accession>A0AB34J1L7</accession>
<dbReference type="Proteomes" id="UP001515480">
    <property type="component" value="Unassembled WGS sequence"/>
</dbReference>
<dbReference type="EMBL" id="JBGBPQ010000015">
    <property type="protein sequence ID" value="KAL1510821.1"/>
    <property type="molecule type" value="Genomic_DNA"/>
</dbReference>
<evidence type="ECO:0000313" key="2">
    <source>
        <dbReference type="EMBL" id="KAL1510821.1"/>
    </source>
</evidence>